<dbReference type="Gene3D" id="3.30.710.10">
    <property type="entry name" value="Potassium Channel Kv1.1, Chain A"/>
    <property type="match status" value="1"/>
</dbReference>
<keyword evidence="5" id="KW-1185">Reference proteome</keyword>
<dbReference type="InterPro" id="IPR045005">
    <property type="entry name" value="BPM1-6"/>
</dbReference>
<dbReference type="AlphaFoldDB" id="A0A5J9SEQ9"/>
<dbReference type="Pfam" id="PF24570">
    <property type="entry name" value="BACK_BPM_SPOP"/>
    <property type="match status" value="1"/>
</dbReference>
<comment type="caution">
    <text evidence="4">The sequence shown here is derived from an EMBL/GenBank/DDBJ whole genome shotgun (WGS) entry which is preliminary data.</text>
</comment>
<dbReference type="InterPro" id="IPR011333">
    <property type="entry name" value="SKP1/BTB/POZ_sf"/>
</dbReference>
<dbReference type="SUPFAM" id="SSF54695">
    <property type="entry name" value="POZ domain"/>
    <property type="match status" value="1"/>
</dbReference>
<feature type="non-terminal residue" evidence="4">
    <location>
        <position position="1"/>
    </location>
</feature>
<dbReference type="InterPro" id="IPR056423">
    <property type="entry name" value="BACK_BPM_SPOP"/>
</dbReference>
<proteinExistence type="inferred from homology"/>
<reference evidence="4 5" key="1">
    <citation type="journal article" date="2019" name="Sci. Rep.">
        <title>A high-quality genome of Eragrostis curvula grass provides insights into Poaceae evolution and supports new strategies to enhance forage quality.</title>
        <authorList>
            <person name="Carballo J."/>
            <person name="Santos B.A.C.M."/>
            <person name="Zappacosta D."/>
            <person name="Garbus I."/>
            <person name="Selva J.P."/>
            <person name="Gallo C.A."/>
            <person name="Diaz A."/>
            <person name="Albertini E."/>
            <person name="Caccamo M."/>
            <person name="Echenique V."/>
        </authorList>
    </citation>
    <scope>NUCLEOTIDE SEQUENCE [LARGE SCALE GENOMIC DNA]</scope>
    <source>
        <strain evidence="5">cv. Victoria</strain>
        <tissue evidence="4">Leaf</tissue>
    </source>
</reference>
<name>A0A5J9SEQ9_9POAL</name>
<sequence>MTHPCDVSFRVNGKTFKAHRRLRARRALASVRGRALRADGGEHGELDHHPGHGGKHLRVQAGYMYHGVLPAAALDVVEDSASSSRTAEFPASACLLLPIGYGRRAKTDVRGRAMCLRLSRHGDDLELGVHLDLDQLTAESWLEYIRDLVLCPVLNGNQIACGTKRYYPVYSPIWQPEKTLYLFLRCPRTANSFEFAATDPTNNAMSATDDGTSGVAATPDRSARDLFYARDARSFHFRVSPSATRNLAAGQSVEKNVMFVSGFRCSTRYWPNWPHNGEHGWMKLSVVVMRKAKKAPKLVTAHIDLRTRDGTPARTAIREPVAVSGDCVGGVSLLAKSDEVDRDDHLVAFCTVAILKDYTPQDLQLANSIGHDLFGMHDLTDVAFRVDGETIRAHRLVLATRSPVFKAELFGQMAERTASTIEIEDMTADTFKSMLFYMYHSVLPAAAAASADETDDDALGIVELQRLFVAADRYGFDPLKQTCEDLLYAGVSSDTVLPILEFTEAHACPRLRSRCLDFLDVAENFKEVASTEEYLRLMNAYPSLQVEVRNWFKRPRPV</sequence>
<comment type="similarity">
    <text evidence="2">Belongs to the Tdpoz family.</text>
</comment>
<feature type="domain" description="BTB" evidence="3">
    <location>
        <begin position="380"/>
        <end position="447"/>
    </location>
</feature>
<evidence type="ECO:0000256" key="1">
    <source>
        <dbReference type="ARBA" id="ARBA00004906"/>
    </source>
</evidence>
<evidence type="ECO:0000256" key="2">
    <source>
        <dbReference type="ARBA" id="ARBA00010846"/>
    </source>
</evidence>
<dbReference type="Proteomes" id="UP000324897">
    <property type="component" value="Unassembled WGS sequence"/>
</dbReference>
<evidence type="ECO:0000313" key="4">
    <source>
        <dbReference type="EMBL" id="TVT96785.1"/>
    </source>
</evidence>
<protein>
    <recommendedName>
        <fullName evidence="3">BTB domain-containing protein</fullName>
    </recommendedName>
</protein>
<dbReference type="Gene3D" id="1.25.40.420">
    <property type="match status" value="1"/>
</dbReference>
<organism evidence="4 5">
    <name type="scientific">Eragrostis curvula</name>
    <name type="common">weeping love grass</name>
    <dbReference type="NCBI Taxonomy" id="38414"/>
    <lineage>
        <taxon>Eukaryota</taxon>
        <taxon>Viridiplantae</taxon>
        <taxon>Streptophyta</taxon>
        <taxon>Embryophyta</taxon>
        <taxon>Tracheophyta</taxon>
        <taxon>Spermatophyta</taxon>
        <taxon>Magnoliopsida</taxon>
        <taxon>Liliopsida</taxon>
        <taxon>Poales</taxon>
        <taxon>Poaceae</taxon>
        <taxon>PACMAD clade</taxon>
        <taxon>Chloridoideae</taxon>
        <taxon>Eragrostideae</taxon>
        <taxon>Eragrostidinae</taxon>
        <taxon>Eragrostis</taxon>
    </lineage>
</organism>
<dbReference type="GO" id="GO:0016567">
    <property type="term" value="P:protein ubiquitination"/>
    <property type="evidence" value="ECO:0007669"/>
    <property type="project" value="InterPro"/>
</dbReference>
<comment type="pathway">
    <text evidence="1">Protein modification; protein ubiquitination.</text>
</comment>
<dbReference type="SMART" id="SM00225">
    <property type="entry name" value="BTB"/>
    <property type="match status" value="1"/>
</dbReference>
<dbReference type="Pfam" id="PF00651">
    <property type="entry name" value="BTB"/>
    <property type="match status" value="1"/>
</dbReference>
<accession>A0A5J9SEQ9</accession>
<dbReference type="InterPro" id="IPR000210">
    <property type="entry name" value="BTB/POZ_dom"/>
</dbReference>
<dbReference type="PROSITE" id="PS50097">
    <property type="entry name" value="BTB"/>
    <property type="match status" value="1"/>
</dbReference>
<gene>
    <name evidence="4" type="ORF">EJB05_57996</name>
</gene>
<dbReference type="CDD" id="cd14733">
    <property type="entry name" value="BACK"/>
    <property type="match status" value="1"/>
</dbReference>
<evidence type="ECO:0000259" key="3">
    <source>
        <dbReference type="PROSITE" id="PS50097"/>
    </source>
</evidence>
<dbReference type="OrthoDB" id="6359943at2759"/>
<dbReference type="Gramene" id="TVT96785">
    <property type="protein sequence ID" value="TVT96785"/>
    <property type="gene ID" value="EJB05_57996"/>
</dbReference>
<dbReference type="EMBL" id="RWGY01001129">
    <property type="protein sequence ID" value="TVT96785.1"/>
    <property type="molecule type" value="Genomic_DNA"/>
</dbReference>
<evidence type="ECO:0000313" key="5">
    <source>
        <dbReference type="Proteomes" id="UP000324897"/>
    </source>
</evidence>
<dbReference type="PANTHER" id="PTHR26379">
    <property type="entry name" value="BTB/POZ AND MATH DOMAIN-CONTAINING PROTEIN 1"/>
    <property type="match status" value="1"/>
</dbReference>
<dbReference type="PANTHER" id="PTHR26379:SF469">
    <property type="entry name" value="MAB1"/>
    <property type="match status" value="1"/>
</dbReference>